<feature type="domain" description="YrdC-like" evidence="15">
    <location>
        <begin position="14"/>
        <end position="200"/>
    </location>
</feature>
<dbReference type="GO" id="GO:0006450">
    <property type="term" value="P:regulation of translational fidelity"/>
    <property type="evidence" value="ECO:0007669"/>
    <property type="project" value="TreeGrafter"/>
</dbReference>
<dbReference type="GO" id="GO:0003725">
    <property type="term" value="F:double-stranded RNA binding"/>
    <property type="evidence" value="ECO:0007669"/>
    <property type="project" value="UniProtKB-UniRule"/>
</dbReference>
<dbReference type="Gene3D" id="3.90.870.10">
    <property type="entry name" value="DHBP synthase"/>
    <property type="match status" value="1"/>
</dbReference>
<dbReference type="EMBL" id="CAACYI010000001">
    <property type="protein sequence ID" value="VFB15518.1"/>
    <property type="molecule type" value="Genomic_DNA"/>
</dbReference>
<evidence type="ECO:0000256" key="5">
    <source>
        <dbReference type="ARBA" id="ARBA00022490"/>
    </source>
</evidence>
<feature type="binding site" evidence="14">
    <location>
        <position position="239"/>
    </location>
    <ligand>
        <name>ATP</name>
        <dbReference type="ChEBI" id="CHEBI:30616"/>
    </ligand>
</feature>
<proteinExistence type="inferred from homology"/>
<name>A0A8H2M417_9FIRM</name>
<feature type="binding site" evidence="14">
    <location>
        <position position="152"/>
    </location>
    <ligand>
        <name>ATP</name>
        <dbReference type="ChEBI" id="CHEBI:30616"/>
    </ligand>
</feature>
<evidence type="ECO:0000256" key="13">
    <source>
        <dbReference type="PIRNR" id="PIRNR004930"/>
    </source>
</evidence>
<keyword evidence="10 13" id="KW-0067">ATP-binding</keyword>
<keyword evidence="6 13" id="KW-0808">Transferase</keyword>
<dbReference type="GO" id="GO:0008033">
    <property type="term" value="P:tRNA processing"/>
    <property type="evidence" value="ECO:0007669"/>
    <property type="project" value="UniProtKB-KW"/>
</dbReference>
<dbReference type="InterPro" id="IPR038385">
    <property type="entry name" value="Sua5/YwlC_C"/>
</dbReference>
<evidence type="ECO:0000256" key="8">
    <source>
        <dbReference type="ARBA" id="ARBA00022695"/>
    </source>
</evidence>
<evidence type="ECO:0000256" key="9">
    <source>
        <dbReference type="ARBA" id="ARBA00022741"/>
    </source>
</evidence>
<reference evidence="16 17" key="1">
    <citation type="submission" date="2019-02" db="EMBL/GenBank/DDBJ databases">
        <authorList>
            <consortium name="Pathogen Informatics"/>
        </authorList>
    </citation>
    <scope>NUCLEOTIDE SEQUENCE [LARGE SCALE GENOMIC DNA]</scope>
    <source>
        <strain evidence="16 17">3012STDY7089603</strain>
    </source>
</reference>
<evidence type="ECO:0000256" key="7">
    <source>
        <dbReference type="ARBA" id="ARBA00022694"/>
    </source>
</evidence>
<organism evidence="16 17">
    <name type="scientific">Urinicoccus massiliensis</name>
    <dbReference type="NCBI Taxonomy" id="1723382"/>
    <lineage>
        <taxon>Bacteria</taxon>
        <taxon>Bacillati</taxon>
        <taxon>Bacillota</taxon>
        <taxon>Tissierellia</taxon>
        <taxon>Tissierellales</taxon>
        <taxon>Peptoniphilaceae</taxon>
        <taxon>Urinicoccus</taxon>
    </lineage>
</organism>
<feature type="binding site" evidence="14">
    <location>
        <position position="118"/>
    </location>
    <ligand>
        <name>ATP</name>
        <dbReference type="ChEBI" id="CHEBI:30616"/>
    </ligand>
</feature>
<accession>A0A8H2M417</accession>
<dbReference type="GO" id="GO:0005737">
    <property type="term" value="C:cytoplasm"/>
    <property type="evidence" value="ECO:0007669"/>
    <property type="project" value="UniProtKB-SubCell"/>
</dbReference>
<feature type="binding site" evidence="14">
    <location>
        <position position="144"/>
    </location>
    <ligand>
        <name>ATP</name>
        <dbReference type="ChEBI" id="CHEBI:30616"/>
    </ligand>
</feature>
<comment type="catalytic activity">
    <reaction evidence="12 13">
        <text>L-threonine + hydrogencarbonate + ATP = L-threonylcarbamoyladenylate + diphosphate + H2O</text>
        <dbReference type="Rhea" id="RHEA:36407"/>
        <dbReference type="ChEBI" id="CHEBI:15377"/>
        <dbReference type="ChEBI" id="CHEBI:17544"/>
        <dbReference type="ChEBI" id="CHEBI:30616"/>
        <dbReference type="ChEBI" id="CHEBI:33019"/>
        <dbReference type="ChEBI" id="CHEBI:57926"/>
        <dbReference type="ChEBI" id="CHEBI:73682"/>
        <dbReference type="EC" id="2.7.7.87"/>
    </reaction>
</comment>
<feature type="binding site" evidence="14">
    <location>
        <position position="196"/>
    </location>
    <ligand>
        <name>ATP</name>
        <dbReference type="ChEBI" id="CHEBI:30616"/>
    </ligand>
</feature>
<dbReference type="PROSITE" id="PS51163">
    <property type="entry name" value="YRDC"/>
    <property type="match status" value="1"/>
</dbReference>
<keyword evidence="5 13" id="KW-0963">Cytoplasm</keyword>
<dbReference type="RefSeq" id="WP_131747831.1">
    <property type="nucleotide sequence ID" value="NZ_CAACYI010000001.1"/>
</dbReference>
<dbReference type="InterPro" id="IPR010923">
    <property type="entry name" value="T(6)A37_SUA5"/>
</dbReference>
<dbReference type="PANTHER" id="PTHR17490">
    <property type="entry name" value="SUA5"/>
    <property type="match status" value="1"/>
</dbReference>
<feature type="binding site" evidence="14">
    <location>
        <position position="36"/>
    </location>
    <ligand>
        <name>L-threonine</name>
        <dbReference type="ChEBI" id="CHEBI:57926"/>
    </ligand>
</feature>
<feature type="binding site" evidence="14">
    <location>
        <position position="182"/>
    </location>
    <ligand>
        <name>L-threonine</name>
        <dbReference type="ChEBI" id="CHEBI:57926"/>
    </ligand>
</feature>
<dbReference type="Pfam" id="PF03481">
    <property type="entry name" value="Sua5_C"/>
    <property type="match status" value="1"/>
</dbReference>
<evidence type="ECO:0000256" key="3">
    <source>
        <dbReference type="ARBA" id="ARBA00012584"/>
    </source>
</evidence>
<feature type="binding site" evidence="14">
    <location>
        <position position="122"/>
    </location>
    <ligand>
        <name>L-threonine</name>
        <dbReference type="ChEBI" id="CHEBI:57926"/>
    </ligand>
</feature>
<dbReference type="SUPFAM" id="SSF55821">
    <property type="entry name" value="YrdC/RibB"/>
    <property type="match status" value="1"/>
</dbReference>
<evidence type="ECO:0000313" key="17">
    <source>
        <dbReference type="Proteomes" id="UP000377798"/>
    </source>
</evidence>
<dbReference type="InterPro" id="IPR050156">
    <property type="entry name" value="TC-AMP_synthase_SUA5"/>
</dbReference>
<sequence>METEVLQLKSPTDPEVIEKGAMIIKNGGLVAFPTETVYGLGANGLDPKAVAKIYEAKGRPSDNPMILHISSQEMLEELVREIPKEARDCMDMFWPGPLTMIFYKKDLIPDKVCAGLDTVAIRMPSDPFARALIQASGVPIAAPSANTSGRPSPTKAAHVLEDMAGKIELIVDGGPTQVGIESTVLDMTVDPPMLLRPGGVTLEDLKELLGDVDVDPALLGGKPKEVLHPKSPGQKYKHYAPKADCLLFAGNLKNVAKEVNKRIKENPNKKIAVLATEETMDLYTEKPYLLINMGSRDHMEEIAHNIFNSLRECDEEDVDLIFVEGFSFQGMGQGIMNRLLKACGGKVVLGL</sequence>
<evidence type="ECO:0000256" key="10">
    <source>
        <dbReference type="ARBA" id="ARBA00022840"/>
    </source>
</evidence>
<dbReference type="InterPro" id="IPR005145">
    <property type="entry name" value="Sua5_C"/>
</dbReference>
<dbReference type="GO" id="GO:0005524">
    <property type="term" value="F:ATP binding"/>
    <property type="evidence" value="ECO:0007669"/>
    <property type="project" value="UniProtKB-UniRule"/>
</dbReference>
<dbReference type="PIRSF" id="PIRSF004930">
    <property type="entry name" value="Tln_factor_SUA5"/>
    <property type="match status" value="1"/>
</dbReference>
<dbReference type="EC" id="2.7.7.87" evidence="3 13"/>
<feature type="binding site" evidence="14">
    <location>
        <position position="63"/>
    </location>
    <ligand>
        <name>ATP</name>
        <dbReference type="ChEBI" id="CHEBI:30616"/>
    </ligand>
</feature>
<comment type="function">
    <text evidence="13">Required for the formation of a threonylcarbamoyl group on adenosine at position 37 (t(6)A37) in tRNAs that read codons beginning with adenine.</text>
</comment>
<evidence type="ECO:0000313" key="16">
    <source>
        <dbReference type="EMBL" id="VFB15518.1"/>
    </source>
</evidence>
<keyword evidence="8 13" id="KW-0548">Nucleotidyltransferase</keyword>
<dbReference type="NCBIfam" id="TIGR00057">
    <property type="entry name" value="L-threonylcarbamoyladenylate synthase"/>
    <property type="match status" value="1"/>
</dbReference>
<feature type="binding site" evidence="14">
    <location>
        <position position="59"/>
    </location>
    <ligand>
        <name>ATP</name>
        <dbReference type="ChEBI" id="CHEBI:30616"/>
    </ligand>
</feature>
<evidence type="ECO:0000259" key="15">
    <source>
        <dbReference type="PROSITE" id="PS51163"/>
    </source>
</evidence>
<evidence type="ECO:0000256" key="1">
    <source>
        <dbReference type="ARBA" id="ARBA00004496"/>
    </source>
</evidence>
<dbReference type="Gene3D" id="3.40.50.11030">
    <property type="entry name" value="Threonylcarbamoyl-AMP synthase, C-terminal domain"/>
    <property type="match status" value="1"/>
</dbReference>
<dbReference type="PANTHER" id="PTHR17490:SF16">
    <property type="entry name" value="THREONYLCARBAMOYL-AMP SYNTHASE"/>
    <property type="match status" value="1"/>
</dbReference>
<dbReference type="Proteomes" id="UP000377798">
    <property type="component" value="Unassembled WGS sequence"/>
</dbReference>
<feature type="binding site" evidence="14">
    <location>
        <position position="142"/>
    </location>
    <ligand>
        <name>L-threonine</name>
        <dbReference type="ChEBI" id="CHEBI:57926"/>
    </ligand>
</feature>
<dbReference type="GO" id="GO:0061710">
    <property type="term" value="F:L-threonylcarbamoyladenylate synthase"/>
    <property type="evidence" value="ECO:0007669"/>
    <property type="project" value="UniProtKB-EC"/>
</dbReference>
<dbReference type="FunFam" id="3.90.870.10:FF:000008">
    <property type="entry name" value="Threonylcarbamoyl-AMP synthase"/>
    <property type="match status" value="1"/>
</dbReference>
<dbReference type="InterPro" id="IPR006070">
    <property type="entry name" value="Sua5-like_dom"/>
</dbReference>
<protein>
    <recommendedName>
        <fullName evidence="4 13">Threonylcarbamoyl-AMP synthase</fullName>
        <shortName evidence="13">TC-AMP synthase</shortName>
        <ecNumber evidence="3 13">2.7.7.87</ecNumber>
    </recommendedName>
    <alternativeName>
        <fullName evidence="11 13">L-threonylcarbamoyladenylate synthase</fullName>
    </alternativeName>
</protein>
<comment type="similarity">
    <text evidence="2 13">Belongs to the SUA5 family.</text>
</comment>
<keyword evidence="9 13" id="KW-0547">Nucleotide-binding</keyword>
<dbReference type="GO" id="GO:0000049">
    <property type="term" value="F:tRNA binding"/>
    <property type="evidence" value="ECO:0007669"/>
    <property type="project" value="TreeGrafter"/>
</dbReference>
<gene>
    <name evidence="16" type="primary">rimN</name>
    <name evidence="16" type="ORF">NCTC13150_00012</name>
</gene>
<evidence type="ECO:0000256" key="14">
    <source>
        <dbReference type="PIRSR" id="PIRSR004930-1"/>
    </source>
</evidence>
<dbReference type="InterPro" id="IPR017945">
    <property type="entry name" value="DHBP_synth_RibB-like_a/b_dom"/>
</dbReference>
<evidence type="ECO:0000256" key="12">
    <source>
        <dbReference type="ARBA" id="ARBA00048366"/>
    </source>
</evidence>
<evidence type="ECO:0000256" key="11">
    <source>
        <dbReference type="ARBA" id="ARBA00029774"/>
    </source>
</evidence>
<evidence type="ECO:0000256" key="6">
    <source>
        <dbReference type="ARBA" id="ARBA00022679"/>
    </source>
</evidence>
<comment type="caution">
    <text evidence="16">The sequence shown here is derived from an EMBL/GenBank/DDBJ whole genome shotgun (WGS) entry which is preliminary data.</text>
</comment>
<comment type="subcellular location">
    <subcellularLocation>
        <location evidence="1 13">Cytoplasm</location>
    </subcellularLocation>
</comment>
<dbReference type="Pfam" id="PF01300">
    <property type="entry name" value="Sua5_yciO_yrdC"/>
    <property type="match status" value="1"/>
</dbReference>
<keyword evidence="17" id="KW-1185">Reference proteome</keyword>
<dbReference type="AlphaFoldDB" id="A0A8H2M417"/>
<evidence type="ECO:0000256" key="4">
    <source>
        <dbReference type="ARBA" id="ARBA00015492"/>
    </source>
</evidence>
<evidence type="ECO:0000256" key="2">
    <source>
        <dbReference type="ARBA" id="ARBA00007663"/>
    </source>
</evidence>
<keyword evidence="7 13" id="KW-0819">tRNA processing</keyword>
<feature type="binding site" evidence="14">
    <location>
        <position position="68"/>
    </location>
    <ligand>
        <name>L-threonine</name>
        <dbReference type="ChEBI" id="CHEBI:57926"/>
    </ligand>
</feature>